<dbReference type="GO" id="GO:0003700">
    <property type="term" value="F:DNA-binding transcription factor activity"/>
    <property type="evidence" value="ECO:0007669"/>
    <property type="project" value="InterPro"/>
</dbReference>
<dbReference type="GO" id="GO:0003677">
    <property type="term" value="F:DNA binding"/>
    <property type="evidence" value="ECO:0007669"/>
    <property type="project" value="UniProtKB-KW"/>
</dbReference>
<reference evidence="3 4" key="1">
    <citation type="submission" date="2019-10" db="EMBL/GenBank/DDBJ databases">
        <title>Genome Sequences from Six Type Strain Members of the Archaeal Family Sulfolobaceae: Acidianus ambivalens, Acidianus infernus, Metallosphaera prunae, Stygiolobus azoricus, Sulfolobus metallicus, and Sulfurisphaera ohwakuensis.</title>
        <authorList>
            <person name="Counts J.A."/>
            <person name="Kelly R.M."/>
        </authorList>
    </citation>
    <scope>NUCLEOTIDE SEQUENCE [LARGE SCALE GENOMIC DNA]</scope>
    <source>
        <strain evidence="3 4">TA-1</strain>
    </source>
</reference>
<dbReference type="GeneID" id="42800853"/>
<protein>
    <submittedName>
        <fullName evidence="2 3">MarR family transcriptional regulator</fullName>
    </submittedName>
</protein>
<evidence type="ECO:0000313" key="2">
    <source>
        <dbReference type="EMBL" id="MBB5255292.1"/>
    </source>
</evidence>
<dbReference type="OrthoDB" id="36481at2157"/>
<gene>
    <name evidence="3" type="ORF">D1869_06370</name>
    <name evidence="2" type="ORF">HNQ62_003067</name>
</gene>
<dbReference type="RefSeq" id="WP_156014402.1">
    <property type="nucleotide sequence ID" value="NZ_CP045484.1"/>
</dbReference>
<dbReference type="SUPFAM" id="SSF46785">
    <property type="entry name" value="Winged helix' DNA-binding domain"/>
    <property type="match status" value="1"/>
</dbReference>
<dbReference type="InterPro" id="IPR036390">
    <property type="entry name" value="WH_DNA-bd_sf"/>
</dbReference>
<dbReference type="Proteomes" id="UP000582213">
    <property type="component" value="Unassembled WGS sequence"/>
</dbReference>
<feature type="domain" description="HTH marR-type" evidence="1">
    <location>
        <begin position="19"/>
        <end position="75"/>
    </location>
</feature>
<dbReference type="Proteomes" id="UP000427373">
    <property type="component" value="Chromosome"/>
</dbReference>
<organism evidence="3 4">
    <name type="scientific">Sulfurisphaera ohwakuensis</name>
    <dbReference type="NCBI Taxonomy" id="69656"/>
    <lineage>
        <taxon>Archaea</taxon>
        <taxon>Thermoproteota</taxon>
        <taxon>Thermoprotei</taxon>
        <taxon>Sulfolobales</taxon>
        <taxon>Sulfolobaceae</taxon>
        <taxon>Sulfurisphaera</taxon>
    </lineage>
</organism>
<dbReference type="KEGG" id="soh:D1869_06370"/>
<dbReference type="Gene3D" id="1.10.10.10">
    <property type="entry name" value="Winged helix-like DNA-binding domain superfamily/Winged helix DNA-binding domain"/>
    <property type="match status" value="1"/>
</dbReference>
<evidence type="ECO:0000259" key="1">
    <source>
        <dbReference type="Pfam" id="PF13463"/>
    </source>
</evidence>
<dbReference type="AlphaFoldDB" id="A0A650CGF1"/>
<keyword evidence="4" id="KW-1185">Reference proteome</keyword>
<proteinExistence type="predicted"/>
<reference evidence="2 5" key="2">
    <citation type="submission" date="2020-08" db="EMBL/GenBank/DDBJ databases">
        <title>Genomic Encyclopedia of Type Strains, Phase IV (KMG-IV): sequencing the most valuable type-strain genomes for metagenomic binning, comparative biology and taxonomic classification.</title>
        <authorList>
            <person name="Goeker M."/>
        </authorList>
    </citation>
    <scope>NUCLEOTIDE SEQUENCE [LARGE SCALE GENOMIC DNA]</scope>
    <source>
        <strain evidence="2 5">DSM 12421</strain>
    </source>
</reference>
<dbReference type="InterPro" id="IPR000835">
    <property type="entry name" value="HTH_MarR-typ"/>
</dbReference>
<dbReference type="InterPro" id="IPR036388">
    <property type="entry name" value="WH-like_DNA-bd_sf"/>
</dbReference>
<sequence length="93" mass="10895">MTDKEKRNVLTEIQQRVILAMEDEYMPVSKIIDLSGANSTAVLRAVDKLIKIGILEEKREETFPRRRLIRLTNKGRIIREKLREIYDLIDKGV</sequence>
<dbReference type="EMBL" id="JACHFY010000066">
    <property type="protein sequence ID" value="MBB5255292.1"/>
    <property type="molecule type" value="Genomic_DNA"/>
</dbReference>
<evidence type="ECO:0000313" key="4">
    <source>
        <dbReference type="Proteomes" id="UP000427373"/>
    </source>
</evidence>
<evidence type="ECO:0000313" key="3">
    <source>
        <dbReference type="EMBL" id="QGR16849.1"/>
    </source>
</evidence>
<dbReference type="EMBL" id="CP045484">
    <property type="protein sequence ID" value="QGR16849.1"/>
    <property type="molecule type" value="Genomic_DNA"/>
</dbReference>
<keyword evidence="2" id="KW-0238">DNA-binding</keyword>
<name>A0A650CGF1_SULOH</name>
<evidence type="ECO:0000313" key="5">
    <source>
        <dbReference type="Proteomes" id="UP000582213"/>
    </source>
</evidence>
<accession>A0A650CGF1</accession>
<dbReference type="Pfam" id="PF13463">
    <property type="entry name" value="HTH_27"/>
    <property type="match status" value="1"/>
</dbReference>